<gene>
    <name evidence="1" type="ORF">THIOM_000378</name>
</gene>
<accession>A0A176S7F7</accession>
<sequence>MVSEQEVFCEAMEILLKHLSPSKMARLLATWQKGDTDYLTIRDRLFEGETVETLYNQIKEFESRR</sequence>
<evidence type="ECO:0000313" key="2">
    <source>
        <dbReference type="Proteomes" id="UP000076962"/>
    </source>
</evidence>
<proteinExistence type="predicted"/>
<organism evidence="1 2">
    <name type="scientific">Candidatus Thiomargarita nelsonii</name>
    <dbReference type="NCBI Taxonomy" id="1003181"/>
    <lineage>
        <taxon>Bacteria</taxon>
        <taxon>Pseudomonadati</taxon>
        <taxon>Pseudomonadota</taxon>
        <taxon>Gammaproteobacteria</taxon>
        <taxon>Thiotrichales</taxon>
        <taxon>Thiotrichaceae</taxon>
        <taxon>Thiomargarita</taxon>
    </lineage>
</organism>
<protein>
    <submittedName>
        <fullName evidence="1">Uncharacterized protein</fullName>
    </submittedName>
</protein>
<reference evidence="1 2" key="1">
    <citation type="submission" date="2016-05" db="EMBL/GenBank/DDBJ databases">
        <title>Single-cell genome of chain-forming Candidatus Thiomargarita nelsonii and comparison to other large sulfur-oxidizing bacteria.</title>
        <authorList>
            <person name="Winkel M."/>
            <person name="Salman V."/>
            <person name="Woyke T."/>
            <person name="Schulz-Vogt H."/>
            <person name="Richter M."/>
            <person name="Flood B."/>
            <person name="Bailey J."/>
            <person name="Amann R."/>
            <person name="Mussmann M."/>
        </authorList>
    </citation>
    <scope>NUCLEOTIDE SEQUENCE [LARGE SCALE GENOMIC DNA]</scope>
    <source>
        <strain evidence="1 2">THI036</strain>
    </source>
</reference>
<comment type="caution">
    <text evidence="1">The sequence shown here is derived from an EMBL/GenBank/DDBJ whole genome shotgun (WGS) entry which is preliminary data.</text>
</comment>
<dbReference type="AlphaFoldDB" id="A0A176S7F7"/>
<dbReference type="Proteomes" id="UP000076962">
    <property type="component" value="Unassembled WGS sequence"/>
</dbReference>
<evidence type="ECO:0000313" key="1">
    <source>
        <dbReference type="EMBL" id="OAD23779.1"/>
    </source>
</evidence>
<name>A0A176S7F7_9GAMM</name>
<keyword evidence="2" id="KW-1185">Reference proteome</keyword>
<dbReference type="EMBL" id="LUTY01000167">
    <property type="protein sequence ID" value="OAD23779.1"/>
    <property type="molecule type" value="Genomic_DNA"/>
</dbReference>